<dbReference type="Proteomes" id="UP000028073">
    <property type="component" value="Unassembled WGS sequence"/>
</dbReference>
<comment type="caution">
    <text evidence="9">The sequence shown here is derived from an EMBL/GenBank/DDBJ whole genome shotgun (WGS) entry which is preliminary data.</text>
</comment>
<dbReference type="PANTHER" id="PTHR19836:SF19">
    <property type="entry name" value="SMALL RIBOSOMAL SUBUNIT PROTEIN US14M"/>
    <property type="match status" value="1"/>
</dbReference>
<dbReference type="GO" id="GO:0006412">
    <property type="term" value="P:translation"/>
    <property type="evidence" value="ECO:0007669"/>
    <property type="project" value="UniProtKB-UniRule"/>
</dbReference>
<dbReference type="GO" id="GO:0015935">
    <property type="term" value="C:small ribosomal subunit"/>
    <property type="evidence" value="ECO:0007669"/>
    <property type="project" value="TreeGrafter"/>
</dbReference>
<protein>
    <recommendedName>
        <fullName evidence="5 7">Small ribosomal subunit protein uS14</fullName>
    </recommendedName>
</protein>
<dbReference type="PROSITE" id="PS00527">
    <property type="entry name" value="RIBOSOMAL_S14"/>
    <property type="match status" value="1"/>
</dbReference>
<evidence type="ECO:0000256" key="7">
    <source>
        <dbReference type="HAMAP-Rule" id="MF_00537"/>
    </source>
</evidence>
<keyword evidence="7" id="KW-0699">rRNA-binding</keyword>
<dbReference type="Gene3D" id="1.10.287.1480">
    <property type="match status" value="1"/>
</dbReference>
<keyword evidence="4 7" id="KW-0687">Ribonucleoprotein</keyword>
<dbReference type="OrthoDB" id="9810484at2"/>
<dbReference type="GO" id="GO:0003735">
    <property type="term" value="F:structural constituent of ribosome"/>
    <property type="evidence" value="ECO:0007669"/>
    <property type="project" value="InterPro"/>
</dbReference>
<evidence type="ECO:0000313" key="9">
    <source>
        <dbReference type="EMBL" id="KEQ14005.1"/>
    </source>
</evidence>
<dbReference type="STRING" id="1137799.GZ78_25530"/>
<keyword evidence="10" id="KW-1185">Reference proteome</keyword>
<gene>
    <name evidence="7" type="primary">rpsN</name>
    <name evidence="9" type="ORF">GZ78_25530</name>
</gene>
<evidence type="ECO:0000256" key="4">
    <source>
        <dbReference type="ARBA" id="ARBA00023274"/>
    </source>
</evidence>
<dbReference type="eggNOG" id="COG0199">
    <property type="taxonomic scope" value="Bacteria"/>
</dbReference>
<evidence type="ECO:0000256" key="3">
    <source>
        <dbReference type="ARBA" id="ARBA00022980"/>
    </source>
</evidence>
<organism evidence="9 10">
    <name type="scientific">Endozoicomonas numazuensis</name>
    <dbReference type="NCBI Taxonomy" id="1137799"/>
    <lineage>
        <taxon>Bacteria</taxon>
        <taxon>Pseudomonadati</taxon>
        <taxon>Pseudomonadota</taxon>
        <taxon>Gammaproteobacteria</taxon>
        <taxon>Oceanospirillales</taxon>
        <taxon>Endozoicomonadaceae</taxon>
        <taxon>Endozoicomonas</taxon>
    </lineage>
</organism>
<dbReference type="PANTHER" id="PTHR19836">
    <property type="entry name" value="30S RIBOSOMAL PROTEIN S14"/>
    <property type="match status" value="1"/>
</dbReference>
<feature type="region of interest" description="Disordered" evidence="8">
    <location>
        <begin position="35"/>
        <end position="61"/>
    </location>
</feature>
<dbReference type="NCBIfam" id="NF006477">
    <property type="entry name" value="PRK08881.1"/>
    <property type="match status" value="1"/>
</dbReference>
<accession>A0A081N6D2</accession>
<dbReference type="RefSeq" id="WP_034841763.1">
    <property type="nucleotide sequence ID" value="NZ_JOKH01000008.1"/>
</dbReference>
<dbReference type="Pfam" id="PF00253">
    <property type="entry name" value="Ribosomal_S14"/>
    <property type="match status" value="1"/>
</dbReference>
<dbReference type="SUPFAM" id="SSF57716">
    <property type="entry name" value="Glucocorticoid receptor-like (DNA-binding domain)"/>
    <property type="match status" value="1"/>
</dbReference>
<dbReference type="InterPro" id="IPR018271">
    <property type="entry name" value="Ribosomal_uS14_CS"/>
</dbReference>
<comment type="function">
    <text evidence="1 7">Binds 16S rRNA, required for the assembly of 30S particles and may also be responsible for determining the conformation of the 16S rRNA at the A site.</text>
</comment>
<evidence type="ECO:0000256" key="5">
    <source>
        <dbReference type="ARBA" id="ARBA00035167"/>
    </source>
</evidence>
<proteinExistence type="inferred from homology"/>
<dbReference type="HAMAP" id="MF_00537">
    <property type="entry name" value="Ribosomal_uS14_1"/>
    <property type="match status" value="1"/>
</dbReference>
<evidence type="ECO:0000313" key="10">
    <source>
        <dbReference type="Proteomes" id="UP000028073"/>
    </source>
</evidence>
<dbReference type="GO" id="GO:0005737">
    <property type="term" value="C:cytoplasm"/>
    <property type="evidence" value="ECO:0007669"/>
    <property type="project" value="UniProtKB-ARBA"/>
</dbReference>
<evidence type="ECO:0000256" key="8">
    <source>
        <dbReference type="SAM" id="MobiDB-lite"/>
    </source>
</evidence>
<evidence type="ECO:0000256" key="1">
    <source>
        <dbReference type="ARBA" id="ARBA00003686"/>
    </source>
</evidence>
<dbReference type="FunFam" id="1.10.287.1480:FF:000001">
    <property type="entry name" value="30S ribosomal protein S14"/>
    <property type="match status" value="1"/>
</dbReference>
<comment type="subunit">
    <text evidence="6 7">Part of the 30S ribosomal subunit. Contacts proteins S3 and S10.</text>
</comment>
<dbReference type="GO" id="GO:0019843">
    <property type="term" value="F:rRNA binding"/>
    <property type="evidence" value="ECO:0007669"/>
    <property type="project" value="UniProtKB-UniRule"/>
</dbReference>
<reference evidence="9 10" key="1">
    <citation type="submission" date="2014-06" db="EMBL/GenBank/DDBJ databases">
        <title>Whole Genome Sequences of Three Symbiotic Endozoicomonas Bacteria.</title>
        <authorList>
            <person name="Neave M.J."/>
            <person name="Apprill A."/>
            <person name="Voolstra C.R."/>
        </authorList>
    </citation>
    <scope>NUCLEOTIDE SEQUENCE [LARGE SCALE GENOMIC DNA]</scope>
    <source>
        <strain evidence="9 10">DSM 25634</strain>
    </source>
</reference>
<dbReference type="InterPro" id="IPR001209">
    <property type="entry name" value="Ribosomal_uS14"/>
</dbReference>
<dbReference type="InterPro" id="IPR023036">
    <property type="entry name" value="Ribosomal_uS14_bac/plastid"/>
</dbReference>
<sequence>MAKVSMKQRELKRQRTVAKFAEKRAALKAIISNPNSSEDEQWEAQVALQKQPRDASSSRLRNRCRVTGRPHGYLRKFGLSRIKLREAAMRGDVPGLVKASW</sequence>
<comment type="similarity">
    <text evidence="2 7">Belongs to the universal ribosomal protein uS14 family.</text>
</comment>
<dbReference type="EMBL" id="JOKH01000008">
    <property type="protein sequence ID" value="KEQ14005.1"/>
    <property type="molecule type" value="Genomic_DNA"/>
</dbReference>
<name>A0A081N6D2_9GAMM</name>
<keyword evidence="3 7" id="KW-0689">Ribosomal protein</keyword>
<dbReference type="AlphaFoldDB" id="A0A081N6D2"/>
<evidence type="ECO:0000256" key="2">
    <source>
        <dbReference type="ARBA" id="ARBA00009083"/>
    </source>
</evidence>
<keyword evidence="7" id="KW-0694">RNA-binding</keyword>
<evidence type="ECO:0000256" key="6">
    <source>
        <dbReference type="ARBA" id="ARBA00047110"/>
    </source>
</evidence>